<dbReference type="GO" id="GO:0043165">
    <property type="term" value="P:Gram-negative-bacterium-type cell outer membrane assembly"/>
    <property type="evidence" value="ECO:0007669"/>
    <property type="project" value="UniProtKB-UniRule"/>
</dbReference>
<keyword evidence="3 8" id="KW-0812">Transmembrane</keyword>
<dbReference type="InterPro" id="IPR010827">
    <property type="entry name" value="BamA/TamA_POTRA"/>
</dbReference>
<evidence type="ECO:0000256" key="8">
    <source>
        <dbReference type="HAMAP-Rule" id="MF_01430"/>
    </source>
</evidence>
<keyword evidence="12" id="KW-1185">Reference proteome</keyword>
<reference evidence="12" key="1">
    <citation type="submission" date="2016-10" db="EMBL/GenBank/DDBJ databases">
        <authorList>
            <person name="Varghese N."/>
            <person name="Submissions S."/>
        </authorList>
    </citation>
    <scope>NUCLEOTIDE SEQUENCE [LARGE SCALE GENOMIC DNA]</scope>
    <source>
        <strain evidence="12">DSM 18579</strain>
    </source>
</reference>
<dbReference type="STRING" id="1123402.SAMN02583745_00309"/>
<dbReference type="NCBIfam" id="TIGR03303">
    <property type="entry name" value="OM_YaeT"/>
    <property type="match status" value="1"/>
</dbReference>
<feature type="domain" description="POTRA" evidence="10">
    <location>
        <begin position="45"/>
        <end position="112"/>
    </location>
</feature>
<sequence>MKKSMNTKNTKHVKSMLARFKRHPIKHVVAASLFLASTTLLADSFVLQNIRFEGLQRVDEGAALLNMPVRTGDTIDDESVGDVIRSLFASGNFEDVKVLRDGDSLVIQVTERPTIASITFSGNKAVKEDQLTQNLEASGVKVGEGLDRNALADIEKGLADFYYSAGKYNAAVKAVVTPLPRNRVDLNIVFSEGASAEIQQINIVGNQQFTSKELISKFDLRDTLPWWNIMGNKQYQKQTLAGDLEKLRNFYLDQGFARFTIDSTQVSLTPDKTGIFVTINITEGEKYQVSDVVVRGELVGLNSKIEELSHVEPGTLFSGQRVTEIENSVKELLGANGFAYPQVLVEPEFIDDAGQVVLYVNVSPGSRFYVRQISFEGNDISRDEILRREMRQFEGAWLASDKIEQGRERLNRLGYFDSVEVETVRVPGTEDQVDVVYRVKERNTGTFNVGVGFGTESGLSFQVGVEQDNWLGTGNTVGINATTNKSDTSVDLSLTNPYFTADGVSLGGRIFYNAFDASDADLDSYTNSSYGADILMGVPVSETTTLRAGLGYVHNDIKDIQARIDTVRYFDALGKDVDSSGGNRYSFNANDFNLTLGWNYNSLNKGFFPTDGMRANVSSKITVPGSDNQYYKINADISNYLPLDEKQKWVLLGRGRLGYGDGFGGKYMPFYENFYGGGSSSLRGFAGNSIGPRAVPVSCTNLNDSKCIGNPGDAIGGNALVVATAELITPTPFVSEEYSNSLRTSLFIDSATVWDTKWKNTAATKAAGIPDYGSPTEYRASAGAALQWVSPLGPLIFSYAVPVKDYAGDESEEFQFNIGRTW</sequence>
<evidence type="ECO:0000256" key="4">
    <source>
        <dbReference type="ARBA" id="ARBA00022729"/>
    </source>
</evidence>
<gene>
    <name evidence="8" type="primary">bamA</name>
    <name evidence="11" type="ORF">SAMN02583745_00309</name>
</gene>
<evidence type="ECO:0000256" key="5">
    <source>
        <dbReference type="ARBA" id="ARBA00022737"/>
    </source>
</evidence>
<evidence type="ECO:0000256" key="9">
    <source>
        <dbReference type="NCBIfam" id="TIGR03303"/>
    </source>
</evidence>
<evidence type="ECO:0000313" key="12">
    <source>
        <dbReference type="Proteomes" id="UP000242642"/>
    </source>
</evidence>
<dbReference type="GO" id="GO:1990063">
    <property type="term" value="C:Bam protein complex"/>
    <property type="evidence" value="ECO:0007669"/>
    <property type="project" value="TreeGrafter"/>
</dbReference>
<comment type="subcellular location">
    <subcellularLocation>
        <location evidence="8">Cell outer membrane</location>
    </subcellularLocation>
    <subcellularLocation>
        <location evidence="1">Membrane</location>
    </subcellularLocation>
</comment>
<dbReference type="HAMAP" id="MF_01430">
    <property type="entry name" value="OM_assembly_BamA"/>
    <property type="match status" value="1"/>
</dbReference>
<evidence type="ECO:0000259" key="10">
    <source>
        <dbReference type="PROSITE" id="PS51779"/>
    </source>
</evidence>
<dbReference type="InterPro" id="IPR023707">
    <property type="entry name" value="OM_assembly_BamA"/>
</dbReference>
<dbReference type="Proteomes" id="UP000242642">
    <property type="component" value="Unassembled WGS sequence"/>
</dbReference>
<accession>A0A1H9YQT8</accession>
<dbReference type="PROSITE" id="PS51779">
    <property type="entry name" value="POTRA"/>
    <property type="match status" value="5"/>
</dbReference>
<dbReference type="FunFam" id="2.40.160.50:FF:000001">
    <property type="entry name" value="Outer membrane protein assembly factor BamA"/>
    <property type="match status" value="1"/>
</dbReference>
<evidence type="ECO:0000256" key="3">
    <source>
        <dbReference type="ARBA" id="ARBA00022692"/>
    </source>
</evidence>
<keyword evidence="6 8" id="KW-0472">Membrane</keyword>
<dbReference type="Pfam" id="PF07244">
    <property type="entry name" value="POTRA"/>
    <property type="match status" value="4"/>
</dbReference>
<organism evidence="11 12">
    <name type="scientific">Thorsellia anophelis DSM 18579</name>
    <dbReference type="NCBI Taxonomy" id="1123402"/>
    <lineage>
        <taxon>Bacteria</taxon>
        <taxon>Pseudomonadati</taxon>
        <taxon>Pseudomonadota</taxon>
        <taxon>Gammaproteobacteria</taxon>
        <taxon>Enterobacterales</taxon>
        <taxon>Thorselliaceae</taxon>
        <taxon>Thorsellia</taxon>
    </lineage>
</organism>
<dbReference type="PANTHER" id="PTHR12815">
    <property type="entry name" value="SORTING AND ASSEMBLY MACHINERY SAMM50 PROTEIN FAMILY MEMBER"/>
    <property type="match status" value="1"/>
</dbReference>
<protein>
    <recommendedName>
        <fullName evidence="8 9">Outer membrane protein assembly factor BamA</fullName>
    </recommendedName>
</protein>
<evidence type="ECO:0000256" key="1">
    <source>
        <dbReference type="ARBA" id="ARBA00004370"/>
    </source>
</evidence>
<dbReference type="FunFam" id="3.10.20.310:FF:000003">
    <property type="entry name" value="Outer membrane protein assembly factor BamA"/>
    <property type="match status" value="1"/>
</dbReference>
<dbReference type="Pfam" id="PF01103">
    <property type="entry name" value="Omp85"/>
    <property type="match status" value="1"/>
</dbReference>
<dbReference type="FunFam" id="3.10.20.310:FF:000002">
    <property type="entry name" value="Outer membrane protein assembly factor BamA"/>
    <property type="match status" value="1"/>
</dbReference>
<dbReference type="PIRSF" id="PIRSF006076">
    <property type="entry name" value="OM_assembly_OMP85"/>
    <property type="match status" value="1"/>
</dbReference>
<feature type="domain" description="POTRA" evidence="10">
    <location>
        <begin position="368"/>
        <end position="442"/>
    </location>
</feature>
<keyword evidence="2 8" id="KW-1134">Transmembrane beta strand</keyword>
<evidence type="ECO:0000313" key="11">
    <source>
        <dbReference type="EMBL" id="SES71525.1"/>
    </source>
</evidence>
<dbReference type="FunFam" id="3.10.20.310:FF:000001">
    <property type="entry name" value="Outer membrane protein assembly factor BamA"/>
    <property type="match status" value="1"/>
</dbReference>
<keyword evidence="5 8" id="KW-0677">Repeat</keyword>
<feature type="domain" description="POTRA" evidence="10">
    <location>
        <begin position="287"/>
        <end position="365"/>
    </location>
</feature>
<dbReference type="Gene3D" id="2.40.160.50">
    <property type="entry name" value="membrane protein fhac: a member of the omp85/tpsb transporter family"/>
    <property type="match status" value="1"/>
</dbReference>
<dbReference type="EMBL" id="FOHV01000002">
    <property type="protein sequence ID" value="SES71525.1"/>
    <property type="molecule type" value="Genomic_DNA"/>
</dbReference>
<dbReference type="Gene3D" id="3.10.20.310">
    <property type="entry name" value="membrane protein fhac"/>
    <property type="match status" value="5"/>
</dbReference>
<comment type="function">
    <text evidence="8">Part of the outer membrane protein assembly complex, which is involved in assembly and insertion of beta-barrel proteins into the outer membrane. Constitutes, with BamD, the core component of the assembly machinery.</text>
</comment>
<dbReference type="InterPro" id="IPR039910">
    <property type="entry name" value="D15-like"/>
</dbReference>
<feature type="domain" description="POTRA" evidence="10">
    <location>
        <begin position="113"/>
        <end position="193"/>
    </location>
</feature>
<dbReference type="InterPro" id="IPR000184">
    <property type="entry name" value="Bac_surfAg_D15"/>
</dbReference>
<proteinExistence type="inferred from homology"/>
<keyword evidence="7 8" id="KW-0998">Cell outer membrane</keyword>
<dbReference type="PANTHER" id="PTHR12815:SF23">
    <property type="entry name" value="OUTER MEMBRANE PROTEIN ASSEMBLY FACTOR BAMA"/>
    <property type="match status" value="1"/>
</dbReference>
<feature type="domain" description="POTRA" evidence="10">
    <location>
        <begin position="196"/>
        <end position="284"/>
    </location>
</feature>
<dbReference type="AlphaFoldDB" id="A0A1H9YQT8"/>
<name>A0A1H9YQT8_9GAMM</name>
<dbReference type="GO" id="GO:0051205">
    <property type="term" value="P:protein insertion into membrane"/>
    <property type="evidence" value="ECO:0007669"/>
    <property type="project" value="UniProtKB-UniRule"/>
</dbReference>
<comment type="subunit">
    <text evidence="8">Part of the Bam complex, which is composed of the outer membrane protein BamA, and four lipoproteins BamB, BamC, BamD and BamE.</text>
</comment>
<evidence type="ECO:0000256" key="2">
    <source>
        <dbReference type="ARBA" id="ARBA00022452"/>
    </source>
</evidence>
<comment type="similarity">
    <text evidence="8">Belongs to the BamA family.</text>
</comment>
<dbReference type="NCBIfam" id="NF008287">
    <property type="entry name" value="PRK11067.1"/>
    <property type="match status" value="1"/>
</dbReference>
<evidence type="ECO:0000256" key="6">
    <source>
        <dbReference type="ARBA" id="ARBA00023136"/>
    </source>
</evidence>
<dbReference type="InterPro" id="IPR034746">
    <property type="entry name" value="POTRA"/>
</dbReference>
<keyword evidence="4 8" id="KW-0732">Signal</keyword>
<evidence type="ECO:0000256" key="7">
    <source>
        <dbReference type="ARBA" id="ARBA00023237"/>
    </source>
</evidence>